<dbReference type="NCBIfam" id="TIGR02167">
    <property type="entry name" value="Liste_lipo_26"/>
    <property type="match status" value="3"/>
</dbReference>
<keyword evidence="5" id="KW-1185">Reference proteome</keyword>
<dbReference type="OrthoDB" id="7056509at2"/>
<organism evidence="4 5">
    <name type="scientific">Sinobacterium caligoides</name>
    <dbReference type="NCBI Taxonomy" id="933926"/>
    <lineage>
        <taxon>Bacteria</taxon>
        <taxon>Pseudomonadati</taxon>
        <taxon>Pseudomonadota</taxon>
        <taxon>Gammaproteobacteria</taxon>
        <taxon>Cellvibrionales</taxon>
        <taxon>Spongiibacteraceae</taxon>
        <taxon>Sinobacterium</taxon>
    </lineage>
</organism>
<name>A0A3N2DQI5_9GAMM</name>
<dbReference type="InterPro" id="IPR044060">
    <property type="entry name" value="Bacterial_rp_domain"/>
</dbReference>
<dbReference type="AlphaFoldDB" id="A0A3N2DQI5"/>
<feature type="chain" id="PRO_5017921378" evidence="2">
    <location>
        <begin position="24"/>
        <end position="467"/>
    </location>
</feature>
<dbReference type="Proteomes" id="UP000275394">
    <property type="component" value="Unassembled WGS sequence"/>
</dbReference>
<feature type="region of interest" description="Disordered" evidence="1">
    <location>
        <begin position="21"/>
        <end position="61"/>
    </location>
</feature>
<evidence type="ECO:0000313" key="4">
    <source>
        <dbReference type="EMBL" id="ROS02073.1"/>
    </source>
</evidence>
<dbReference type="EMBL" id="RKHR01000004">
    <property type="protein sequence ID" value="ROS02073.1"/>
    <property type="molecule type" value="Genomic_DNA"/>
</dbReference>
<dbReference type="PROSITE" id="PS51257">
    <property type="entry name" value="PROKAR_LIPOPROTEIN"/>
    <property type="match status" value="1"/>
</dbReference>
<evidence type="ECO:0000313" key="5">
    <source>
        <dbReference type="Proteomes" id="UP000275394"/>
    </source>
</evidence>
<dbReference type="InterPro" id="IPR011889">
    <property type="entry name" value="Liste_lipo_26"/>
</dbReference>
<keyword evidence="2" id="KW-0732">Signal</keyword>
<evidence type="ECO:0000256" key="1">
    <source>
        <dbReference type="SAM" id="MobiDB-lite"/>
    </source>
</evidence>
<gene>
    <name evidence="4" type="ORF">EDC56_2524</name>
</gene>
<sequence>MKPSSLMLPIVLTAALVSGCSHDSDHNSSDDNGSPDPSHLKHWVEVTDNGGGDASPRDAWVDDGKQFTTTITPEHNYRIKTVSGDNCSLIQDTVTDGTVATHYHTDALDKDCTIDVEFTPITAPELLLKSITVHASEHGTATPVISYAEIGTRASFTLTPDDNYRVQSISAYPCHITAAAFDGRYTTDAIEQHCAIYAAFTSEQQLAWPVTVEGDNVQVDPSITYIDNGKVATFTITPNSNYKITEVSGSTCDVSLIDTGEYQTGPIFERCDIAVEAVAVPAPLVCNGEPMTKIDEEMYQFALNNPGTVLVLNNETIKDTIALGLLQQGLVTFNTACVTHMDSLFRRADDASHGYNSATFNADISGWDVSQVTSMAYMFNHAESFNQDISGWEVSKVTNMLAMFDGAESFNHDISSWDVSSVKNMSSMFYDALDFDQDLSGWEVSNVTIHTRFANHLKSEYQPNFSN</sequence>
<dbReference type="Pfam" id="PF18998">
    <property type="entry name" value="Flg_new_2"/>
    <property type="match status" value="1"/>
</dbReference>
<evidence type="ECO:0000256" key="2">
    <source>
        <dbReference type="SAM" id="SignalP"/>
    </source>
</evidence>
<proteinExistence type="predicted"/>
<dbReference type="RefSeq" id="WP_123712809.1">
    <property type="nucleotide sequence ID" value="NZ_RKHR01000004.1"/>
</dbReference>
<protein>
    <submittedName>
        <fullName evidence="4">Surface protein</fullName>
    </submittedName>
</protein>
<feature type="signal peptide" evidence="2">
    <location>
        <begin position="1"/>
        <end position="23"/>
    </location>
</feature>
<evidence type="ECO:0000259" key="3">
    <source>
        <dbReference type="Pfam" id="PF18998"/>
    </source>
</evidence>
<comment type="caution">
    <text evidence="4">The sequence shown here is derived from an EMBL/GenBank/DDBJ whole genome shotgun (WGS) entry which is preliminary data.</text>
</comment>
<dbReference type="InterPro" id="IPR005046">
    <property type="entry name" value="DUF285"/>
</dbReference>
<accession>A0A3N2DQI5</accession>
<feature type="domain" description="Bacterial repeat" evidence="3">
    <location>
        <begin position="131"/>
        <end position="170"/>
    </location>
</feature>
<reference evidence="4 5" key="1">
    <citation type="submission" date="2018-11" db="EMBL/GenBank/DDBJ databases">
        <title>Genomic Encyclopedia of Type Strains, Phase IV (KMG-IV): sequencing the most valuable type-strain genomes for metagenomic binning, comparative biology and taxonomic classification.</title>
        <authorList>
            <person name="Goeker M."/>
        </authorList>
    </citation>
    <scope>NUCLEOTIDE SEQUENCE [LARGE SCALE GENOMIC DNA]</scope>
    <source>
        <strain evidence="4 5">DSM 100316</strain>
    </source>
</reference>
<dbReference type="Pfam" id="PF03382">
    <property type="entry name" value="DUF285"/>
    <property type="match status" value="1"/>
</dbReference>